<evidence type="ECO:0000313" key="3">
    <source>
        <dbReference type="Proteomes" id="UP000244064"/>
    </source>
</evidence>
<feature type="region of interest" description="Disordered" evidence="1">
    <location>
        <begin position="186"/>
        <end position="223"/>
    </location>
</feature>
<reference evidence="2 3" key="1">
    <citation type="submission" date="2018-04" db="EMBL/GenBank/DDBJ databases">
        <title>Pseudomonas sp. nov., isolated from mangrove soil.</title>
        <authorList>
            <person name="Chen C."/>
        </authorList>
    </citation>
    <scope>NUCLEOTIDE SEQUENCE [LARGE SCALE GENOMIC DNA]</scope>
    <source>
        <strain evidence="2 3">TC-11</strain>
    </source>
</reference>
<name>A0A2T5P8I6_9PSED</name>
<proteinExistence type="predicted"/>
<organism evidence="2 3">
    <name type="scientific">Pseudomonas mangrovi</name>
    <dbReference type="NCBI Taxonomy" id="2161748"/>
    <lineage>
        <taxon>Bacteria</taxon>
        <taxon>Pseudomonadati</taxon>
        <taxon>Pseudomonadota</taxon>
        <taxon>Gammaproteobacteria</taxon>
        <taxon>Pseudomonadales</taxon>
        <taxon>Pseudomonadaceae</taxon>
        <taxon>Pseudomonas</taxon>
    </lineage>
</organism>
<sequence>MMLVAAMGGLASKGVLRQIEQLARSLGQAASVLKEGGGGADLVGSASAAQGPGGEESAASGSSLVVSVETAAQNDAQNETPQEGDAAADAVAANAVAANVASAEAVEADVTAEDVAAQAGLVPGQAAAAQGEDGEQTAAADAEEAQRAEQVMSKRTEREQRREDAELIRKAVRELKALLALVKASLGPGDEDSDKQVKRINQDIQASEKAAQSLSSGAVGDGGLAALGSISVTV</sequence>
<feature type="compositionally biased region" description="Basic and acidic residues" evidence="1">
    <location>
        <begin position="144"/>
        <end position="164"/>
    </location>
</feature>
<gene>
    <name evidence="2" type="ORF">DBO85_11915</name>
</gene>
<dbReference type="Proteomes" id="UP000244064">
    <property type="component" value="Unassembled WGS sequence"/>
</dbReference>
<feature type="region of interest" description="Disordered" evidence="1">
    <location>
        <begin position="41"/>
        <end position="63"/>
    </location>
</feature>
<dbReference type="RefSeq" id="WP_146168206.1">
    <property type="nucleotide sequence ID" value="NZ_QASN01000019.1"/>
</dbReference>
<keyword evidence="3" id="KW-1185">Reference proteome</keyword>
<accession>A0A2T5P8I6</accession>
<comment type="caution">
    <text evidence="2">The sequence shown here is derived from an EMBL/GenBank/DDBJ whole genome shotgun (WGS) entry which is preliminary data.</text>
</comment>
<feature type="compositionally biased region" description="Low complexity" evidence="1">
    <location>
        <begin position="126"/>
        <end position="140"/>
    </location>
</feature>
<dbReference type="OrthoDB" id="7032386at2"/>
<evidence type="ECO:0000313" key="2">
    <source>
        <dbReference type="EMBL" id="PTU74058.1"/>
    </source>
</evidence>
<feature type="compositionally biased region" description="Low complexity" evidence="1">
    <location>
        <begin position="43"/>
        <end position="63"/>
    </location>
</feature>
<protein>
    <submittedName>
        <fullName evidence="2">Uncharacterized protein</fullName>
    </submittedName>
</protein>
<dbReference type="EMBL" id="QASN01000019">
    <property type="protein sequence ID" value="PTU74058.1"/>
    <property type="molecule type" value="Genomic_DNA"/>
</dbReference>
<evidence type="ECO:0000256" key="1">
    <source>
        <dbReference type="SAM" id="MobiDB-lite"/>
    </source>
</evidence>
<feature type="region of interest" description="Disordered" evidence="1">
    <location>
        <begin position="126"/>
        <end position="164"/>
    </location>
</feature>
<dbReference type="AlphaFoldDB" id="A0A2T5P8I6"/>